<sequence>MSMYGANPEQLARLGTTLKQQMETINSLMGTVTSVLGGTTWVGPARDQFEGDWNSTFRSALNRLSQAFEAAGQDCVLRSQDLQRVMGAR</sequence>
<dbReference type="SUPFAM" id="SSF140453">
    <property type="entry name" value="EsxAB dimer-like"/>
    <property type="match status" value="1"/>
</dbReference>
<protein>
    <submittedName>
        <fullName evidence="1">Unannotated protein</fullName>
    </submittedName>
</protein>
<accession>A0A6J7EUU1</accession>
<proteinExistence type="predicted"/>
<reference evidence="1" key="1">
    <citation type="submission" date="2020-05" db="EMBL/GenBank/DDBJ databases">
        <authorList>
            <person name="Chiriac C."/>
            <person name="Salcher M."/>
            <person name="Ghai R."/>
            <person name="Kavagutti S V."/>
        </authorList>
    </citation>
    <scope>NUCLEOTIDE SEQUENCE</scope>
</reference>
<dbReference type="AlphaFoldDB" id="A0A6J7EUU1"/>
<dbReference type="InterPro" id="IPR036689">
    <property type="entry name" value="ESAT-6-like_sf"/>
</dbReference>
<name>A0A6J7EUU1_9ZZZZ</name>
<dbReference type="Gene3D" id="1.10.287.1060">
    <property type="entry name" value="ESAT-6-like"/>
    <property type="match status" value="1"/>
</dbReference>
<dbReference type="EMBL" id="CAFBLP010000053">
    <property type="protein sequence ID" value="CAB4884870.1"/>
    <property type="molecule type" value="Genomic_DNA"/>
</dbReference>
<evidence type="ECO:0000313" key="1">
    <source>
        <dbReference type="EMBL" id="CAB4884870.1"/>
    </source>
</evidence>
<gene>
    <name evidence="1" type="ORF">UFOPK3376_01996</name>
</gene>
<organism evidence="1">
    <name type="scientific">freshwater metagenome</name>
    <dbReference type="NCBI Taxonomy" id="449393"/>
    <lineage>
        <taxon>unclassified sequences</taxon>
        <taxon>metagenomes</taxon>
        <taxon>ecological metagenomes</taxon>
    </lineage>
</organism>